<gene>
    <name evidence="2" type="ORF">T4E_10957</name>
</gene>
<name>A0A0V0Y6I3_TRIPS</name>
<proteinExistence type="predicted"/>
<feature type="chain" id="PRO_5006872998" evidence="1">
    <location>
        <begin position="40"/>
        <end position="882"/>
    </location>
</feature>
<organism evidence="2 3">
    <name type="scientific">Trichinella pseudospiralis</name>
    <name type="common">Parasitic roundworm</name>
    <dbReference type="NCBI Taxonomy" id="6337"/>
    <lineage>
        <taxon>Eukaryota</taxon>
        <taxon>Metazoa</taxon>
        <taxon>Ecdysozoa</taxon>
        <taxon>Nematoda</taxon>
        <taxon>Enoplea</taxon>
        <taxon>Dorylaimia</taxon>
        <taxon>Trichinellida</taxon>
        <taxon>Trichinellidae</taxon>
        <taxon>Trichinella</taxon>
    </lineage>
</organism>
<dbReference type="Proteomes" id="UP000054815">
    <property type="component" value="Unassembled WGS sequence"/>
</dbReference>
<dbReference type="AlphaFoldDB" id="A0A0V0Y6I3"/>
<feature type="signal peptide" evidence="1">
    <location>
        <begin position="1"/>
        <end position="39"/>
    </location>
</feature>
<dbReference type="EMBL" id="JYDU01000058">
    <property type="protein sequence ID" value="KRX95305.1"/>
    <property type="molecule type" value="Genomic_DNA"/>
</dbReference>
<evidence type="ECO:0000313" key="3">
    <source>
        <dbReference type="Proteomes" id="UP000054815"/>
    </source>
</evidence>
<evidence type="ECO:0000256" key="1">
    <source>
        <dbReference type="SAM" id="SignalP"/>
    </source>
</evidence>
<comment type="caution">
    <text evidence="2">The sequence shown here is derived from an EMBL/GenBank/DDBJ whole genome shotgun (WGS) entry which is preliminary data.</text>
</comment>
<protein>
    <submittedName>
        <fullName evidence="2">Uncharacterized protein</fullName>
    </submittedName>
</protein>
<evidence type="ECO:0000313" key="2">
    <source>
        <dbReference type="EMBL" id="KRX95305.1"/>
    </source>
</evidence>
<sequence length="882" mass="101680">MRTKTYADIIDHSQFQIMRCSVQHLLVLAIFTICPSVQTNPTEENNFLMTMTEKSICAFAQYFQCIIANSIDNETSTVEKSWSSNDNHCFEIMNEKLEQNNNSQCGHIFNRLEMANPLYDNVQLSVKFSNSRTLKIYFPRYRNSVFYILEIRNLKYDEQRWKYAGVFRSDAIEYPPPDLCNSYEIRAFTVLDNGTLIFSAGQPHYNVLPPEFSLTSFNMKNLYLDKVNNQVVAHYAWSHPRGYRKEDIKQYEVDIVTVQCPMMPLASTPHYRTEIHDEGADLFITLAPETVAHRCWYKVSIRGESICGQVYTNTIAVYLKLKCYAVANYRCPPHGYRKEDIKQYEVDIVTVQCPMMPLASTPHYRTEIHDEGADLFITLAPETVAHRCWYKVSIRGESICGQVYTNTIAVYLKLKCYAVANYRCPPHEQKPRCLNRIDFAPMLHNDVDYSIKLHWKQPQRHPVYLHLRWGPVKSVRILSSGFSHNYLGQLPPKKTYFDSVYNWKIDHQTEEHIKLEPNTTSLELSHIHFNQSYGVQQLCAVYNLEFKKPTWRKVPLTIVHCNKSMVCDEPKADFNQTDEIIQEIAKSVVQATQRTGLFKSPNQRIDKWTPEGDVQLRVRWELNANVPADIVQSYQVNLVEKTPCQSMKTKHPAILQDSTAFEVTMIIYKEILQEQCQLNVQIKATVSTGIGSVQEFPLILTTAADNLNNNRSIFDLLCFNWSGSCTSSVENSVQRVSVHLPDPSEEFEREALKRRSILIRWGALEQLPQQGHVFAKFQPPVQSQLLNLSETEFKFALPMRRNETRSFGYEIALVYTDTLNSSSRSKTEPSCSISLLQKCTSPDADQHSAYTNNTCRAHFSFFSSLIITTLAACMICKCCCWS</sequence>
<accession>A0A0V0Y6I3</accession>
<reference evidence="2 3" key="1">
    <citation type="submission" date="2015-01" db="EMBL/GenBank/DDBJ databases">
        <title>Evolution of Trichinella species and genotypes.</title>
        <authorList>
            <person name="Korhonen P.K."/>
            <person name="Edoardo P."/>
            <person name="Giuseppe L.R."/>
            <person name="Gasser R.B."/>
        </authorList>
    </citation>
    <scope>NUCLEOTIDE SEQUENCE [LARGE SCALE GENOMIC DNA]</scope>
    <source>
        <strain evidence="2">ISS141</strain>
    </source>
</reference>
<keyword evidence="1" id="KW-0732">Signal</keyword>